<dbReference type="Gene3D" id="3.80.10.10">
    <property type="entry name" value="Ribonuclease Inhibitor"/>
    <property type="match status" value="2"/>
</dbReference>
<dbReference type="CDD" id="cd08829">
    <property type="entry name" value="SPFH_paraslipin"/>
    <property type="match status" value="1"/>
</dbReference>
<dbReference type="Pfam" id="PF00646">
    <property type="entry name" value="F-box"/>
    <property type="match status" value="1"/>
</dbReference>
<feature type="domain" description="F-box" evidence="1">
    <location>
        <begin position="1113"/>
        <end position="1158"/>
    </location>
</feature>
<accession>A0A8H5FKS6</accession>
<reference evidence="2 3" key="1">
    <citation type="journal article" date="2020" name="ISME J.">
        <title>Uncovering the hidden diversity of litter-decomposition mechanisms in mushroom-forming fungi.</title>
        <authorList>
            <person name="Floudas D."/>
            <person name="Bentzer J."/>
            <person name="Ahren D."/>
            <person name="Johansson T."/>
            <person name="Persson P."/>
            <person name="Tunlid A."/>
        </authorList>
    </citation>
    <scope>NUCLEOTIDE SEQUENCE [LARGE SCALE GENOMIC DNA]</scope>
    <source>
        <strain evidence="2 3">CBS 175.51</strain>
    </source>
</reference>
<dbReference type="SUPFAM" id="SSF52047">
    <property type="entry name" value="RNI-like"/>
    <property type="match status" value="1"/>
</dbReference>
<comment type="caution">
    <text evidence="2">The sequence shown here is derived from an EMBL/GenBank/DDBJ whole genome shotgun (WGS) entry which is preliminary data.</text>
</comment>
<dbReference type="PANTHER" id="PTHR43327:SF10">
    <property type="entry name" value="STOMATIN-LIKE PROTEIN 2, MITOCHONDRIAL"/>
    <property type="match status" value="1"/>
</dbReference>
<dbReference type="SMART" id="SM00244">
    <property type="entry name" value="PHB"/>
    <property type="match status" value="1"/>
</dbReference>
<dbReference type="Proteomes" id="UP000541558">
    <property type="component" value="Unassembled WGS sequence"/>
</dbReference>
<dbReference type="GO" id="GO:0016020">
    <property type="term" value="C:membrane"/>
    <property type="evidence" value="ECO:0007669"/>
    <property type="project" value="InterPro"/>
</dbReference>
<dbReference type="Gene3D" id="3.30.479.30">
    <property type="entry name" value="Band 7 domain"/>
    <property type="match status" value="1"/>
</dbReference>
<sequence>MSMVWHHHPQHTTMSVTAQSLSTIARISSTRVAASGASYVLLSRGLQNANSRRQLNAKRQIPTQKRNFVTIIDQGHEAWRLTFGRDPVKLNAGLNIAFPGLHTVLKLDMRESSISIPNLPGYTADNVPIICSGSLFFRVVDSYKACFGVSNVHENVKNTGTSAVRSVLGHFTYDQVIADRNELNKRLDEVIGSSILNWGVECTRFEIQNFQPANREVERQLELQMEAERNRRKQILDTQAQINVAEGQKQRVILESEGLLQAKSNEADAQYKTVFREAEARLQQSLMEASALAEQVEKIALSLAMDKNNVTAEEKERALQALIEIRRLEQLKAIAASQANSTYFFGDKAALGMSSDAFNLDYAQSVKASLEKKPQKGAVDAVSVAAVQKRPLTMSIKPMINDPQPITRASTQALSTSYFWHFYDPLANAGGGIIKAGSLGSAAVRTHADPRPKGLFNTLQQSSVGHYDHLFECNEAPTEEEKASILARLRDLEAQFEELTRHSPLGNEHATKETTDLYKRIAQHRILLSSLRSIPIEVWQLIFAFVLLGLDTVQNHYDLALQRICQTSRFWNQSAISARGLWCKFPSFKFKGTLETSEGSTAARRLELYLSRSGTLPFSFAFSYQHRGPPWIKVSQVAKVLEMLSDASPRWEDAALALPFDLLSLLNPTRDRVPLLASLRLTLHDSKASQGRIDFQVQTLNATNWLAFAPNLRRVDFSLSTEDMLVIRGWASRTVYLNLPWNQLTFMRSDVHNDTTYPELLRHSKGLVNLDIGAQSLDFARLSSEPIFLPCLLTLRLSLGETLMNGELHRHLRLLRLPSLKELEIVTETLYQPDFLYETISSLIQSSDCPLERLTVGRGSRFRGCIYAGNMPELLNSCRNLAELDLGYILDDDNIVSLILDRRNPLAPLLKTLTLHCDTPATWKPKRIPLNPKTLLDMVASRASSIGLTSGPPEGGVSEFTINILDGSAFWRKQLHVFEKSKLPPFDNSTLEPKTVNEWAKVLRIRFCSPPYSPGDHIHTMRHQRMNSLLEALENLDFGDRDSRIISNTLVCPWMGVRNMSGNLRLAGDRAQGQRLLEPPATTIALALHVFQFVQFTSGPDMSPTGLVDMEVPGTIHALPPEVLAEILKVFGAKKHLSLRLVCKRFRGVLEPFQFKEITISATEKNIHLLPDRLASLVSGEIPYALWGKALKLGPMPMLDDPEDETLTLEESMTSQRLTSLIIPALRAMPNLDSVSIRFHLHGLLVEVLSVLSKYHNLHQLSITSIGHFQDLRNATFPKMAGLQTLELSDINWGRSSTTYVLTQMVAEMPFLRRLRFSSGGESPGGRVDFVYILGNAQRNGNNSSLNLEGLDLTSNPLRLTSACVPFFRSLRRLVLDDAIEALPSFWISLSEHNVQVEHLVLGDITPPAVGYIHSLQCLRELEFAPPFSYEGLTGRTVISRILKDVLPYVNETLQVFRARRGGVLWCASEDDIEQILRCRHLMELQFFFSPRAALSQELPVTALEKFLSSASRDLPYLEKLALMQTGMPDPLLRRGRVNESRRQRWEGTVDLFVRTIQKAVVTSSRPPSFIIKAHDVTPLAAVPGPGDNQYRFFRVLDRAM</sequence>
<dbReference type="SUPFAM" id="SSF81383">
    <property type="entry name" value="F-box domain"/>
    <property type="match status" value="1"/>
</dbReference>
<evidence type="ECO:0000259" key="1">
    <source>
        <dbReference type="PROSITE" id="PS50181"/>
    </source>
</evidence>
<organism evidence="2 3">
    <name type="scientific">Ephemerocybe angulata</name>
    <dbReference type="NCBI Taxonomy" id="980116"/>
    <lineage>
        <taxon>Eukaryota</taxon>
        <taxon>Fungi</taxon>
        <taxon>Dikarya</taxon>
        <taxon>Basidiomycota</taxon>
        <taxon>Agaricomycotina</taxon>
        <taxon>Agaricomycetes</taxon>
        <taxon>Agaricomycetidae</taxon>
        <taxon>Agaricales</taxon>
        <taxon>Agaricineae</taxon>
        <taxon>Psathyrellaceae</taxon>
        <taxon>Ephemerocybe</taxon>
    </lineage>
</organism>
<dbReference type="PROSITE" id="PS50181">
    <property type="entry name" value="FBOX"/>
    <property type="match status" value="1"/>
</dbReference>
<dbReference type="PANTHER" id="PTHR43327">
    <property type="entry name" value="STOMATIN-LIKE PROTEIN 2, MITOCHONDRIAL"/>
    <property type="match status" value="1"/>
</dbReference>
<dbReference type="InterPro" id="IPR036047">
    <property type="entry name" value="F-box-like_dom_sf"/>
</dbReference>
<evidence type="ECO:0000313" key="2">
    <source>
        <dbReference type="EMBL" id="KAF5340257.1"/>
    </source>
</evidence>
<dbReference type="InterPro" id="IPR001972">
    <property type="entry name" value="Stomatin_HflK_fam"/>
</dbReference>
<dbReference type="OrthoDB" id="434619at2759"/>
<dbReference type="SUPFAM" id="SSF117892">
    <property type="entry name" value="Band 7/SPFH domain"/>
    <property type="match status" value="1"/>
</dbReference>
<dbReference type="InterPro" id="IPR050710">
    <property type="entry name" value="Band7/mec-2_domain"/>
</dbReference>
<dbReference type="InterPro" id="IPR001107">
    <property type="entry name" value="Band_7"/>
</dbReference>
<dbReference type="InterPro" id="IPR036013">
    <property type="entry name" value="Band_7/SPFH_dom_sf"/>
</dbReference>
<proteinExistence type="predicted"/>
<dbReference type="EMBL" id="JAACJK010000004">
    <property type="protein sequence ID" value="KAF5340257.1"/>
    <property type="molecule type" value="Genomic_DNA"/>
</dbReference>
<dbReference type="InterPro" id="IPR001810">
    <property type="entry name" value="F-box_dom"/>
</dbReference>
<dbReference type="Pfam" id="PF01145">
    <property type="entry name" value="Band_7"/>
    <property type="match status" value="1"/>
</dbReference>
<evidence type="ECO:0000313" key="3">
    <source>
        <dbReference type="Proteomes" id="UP000541558"/>
    </source>
</evidence>
<protein>
    <recommendedName>
        <fullName evidence="1">F-box domain-containing protein</fullName>
    </recommendedName>
</protein>
<gene>
    <name evidence="2" type="ORF">D9611_007773</name>
</gene>
<dbReference type="PRINTS" id="PR00721">
    <property type="entry name" value="STOMATIN"/>
</dbReference>
<dbReference type="InterPro" id="IPR032675">
    <property type="entry name" value="LRR_dom_sf"/>
</dbReference>
<keyword evidence="3" id="KW-1185">Reference proteome</keyword>
<name>A0A8H5FKS6_9AGAR</name>